<dbReference type="AlphaFoldDB" id="A0A9D4U8T1"/>
<accession>A0A9D4U8T1</accession>
<keyword evidence="3" id="KW-1185">Reference proteome</keyword>
<dbReference type="OrthoDB" id="2005734at2759"/>
<organism evidence="2 3">
    <name type="scientific">Adiantum capillus-veneris</name>
    <name type="common">Maidenhair fern</name>
    <dbReference type="NCBI Taxonomy" id="13818"/>
    <lineage>
        <taxon>Eukaryota</taxon>
        <taxon>Viridiplantae</taxon>
        <taxon>Streptophyta</taxon>
        <taxon>Embryophyta</taxon>
        <taxon>Tracheophyta</taxon>
        <taxon>Polypodiopsida</taxon>
        <taxon>Polypodiidae</taxon>
        <taxon>Polypodiales</taxon>
        <taxon>Pteridineae</taxon>
        <taxon>Pteridaceae</taxon>
        <taxon>Vittarioideae</taxon>
        <taxon>Adiantum</taxon>
    </lineage>
</organism>
<gene>
    <name evidence="2" type="ORF">GOP47_0021664</name>
</gene>
<evidence type="ECO:0000313" key="3">
    <source>
        <dbReference type="Proteomes" id="UP000886520"/>
    </source>
</evidence>
<evidence type="ECO:0000313" key="2">
    <source>
        <dbReference type="EMBL" id="KAI5063117.1"/>
    </source>
</evidence>
<feature type="compositionally biased region" description="Acidic residues" evidence="1">
    <location>
        <begin position="213"/>
        <end position="268"/>
    </location>
</feature>
<reference evidence="2" key="1">
    <citation type="submission" date="2021-01" db="EMBL/GenBank/DDBJ databases">
        <title>Adiantum capillus-veneris genome.</title>
        <authorList>
            <person name="Fang Y."/>
            <person name="Liao Q."/>
        </authorList>
    </citation>
    <scope>NUCLEOTIDE SEQUENCE</scope>
    <source>
        <strain evidence="2">H3</strain>
        <tissue evidence="2">Leaf</tissue>
    </source>
</reference>
<sequence length="276" mass="30247">MLPHPQHVVKLSELNFCLLERNSGFMKPASMGGPLASMVFLPDSAFDKDYGDFLLSVCIKMLAQALTALPALCFSVLPRLRSADSSVSDKQASFATRICEAEASGRHFDEPCLDSELCNTTDDSFTSEELSEVNCKSYGEAMQGPDVSKRMQQKDIIAWLALAKNKDDDDEDEDEEDEDDDEDDDDDAADEEGAGGEGEGEEEVEGHVGGGGGEDDDDDDDDDDDENGKGDDEEDEEDAVEGEDDEDEDGAEDDEDEDEEDDDDEETPEPPQKKRK</sequence>
<comment type="caution">
    <text evidence="2">The sequence shown here is derived from an EMBL/GenBank/DDBJ whole genome shotgun (WGS) entry which is preliminary data.</text>
</comment>
<protein>
    <submittedName>
        <fullName evidence="2">Uncharacterized protein</fullName>
    </submittedName>
</protein>
<evidence type="ECO:0000256" key="1">
    <source>
        <dbReference type="SAM" id="MobiDB-lite"/>
    </source>
</evidence>
<feature type="compositionally biased region" description="Acidic residues" evidence="1">
    <location>
        <begin position="168"/>
        <end position="204"/>
    </location>
</feature>
<dbReference type="Proteomes" id="UP000886520">
    <property type="component" value="Chromosome 21"/>
</dbReference>
<feature type="region of interest" description="Disordered" evidence="1">
    <location>
        <begin position="162"/>
        <end position="276"/>
    </location>
</feature>
<dbReference type="EMBL" id="JABFUD020000021">
    <property type="protein sequence ID" value="KAI5063117.1"/>
    <property type="molecule type" value="Genomic_DNA"/>
</dbReference>
<name>A0A9D4U8T1_ADICA</name>
<proteinExistence type="predicted"/>